<dbReference type="GO" id="GO:0005667">
    <property type="term" value="C:transcription regulator complex"/>
    <property type="evidence" value="ECO:0007669"/>
    <property type="project" value="TreeGrafter"/>
</dbReference>
<dbReference type="PANTHER" id="PTHR12243:SF69">
    <property type="entry name" value="SI:CH73-59F11.3"/>
    <property type="match status" value="1"/>
</dbReference>
<accession>A0AAV3ZWL6</accession>
<evidence type="ECO:0000313" key="2">
    <source>
        <dbReference type="EMBL" id="GFN99242.1"/>
    </source>
</evidence>
<keyword evidence="3" id="KW-1185">Reference proteome</keyword>
<evidence type="ECO:0000259" key="1">
    <source>
        <dbReference type="Pfam" id="PF10545"/>
    </source>
</evidence>
<dbReference type="Proteomes" id="UP000735302">
    <property type="component" value="Unassembled WGS sequence"/>
</dbReference>
<sequence length="157" mass="17878">MQNTACFDNDVTKVRIDINGAMQNPPFIRQDSKSTLYHAPGTSKEVQQRWANLRHSFLRELREQKKSKSGQAAKKRRKYMYFDELLFLLPTVEQRETVSNLQSEDEEVADVLIENVGSPVVALRHRPLPQPALNQCPKLLGENAPPGSHMSKLCSTF</sequence>
<proteinExistence type="predicted"/>
<evidence type="ECO:0000313" key="3">
    <source>
        <dbReference type="Proteomes" id="UP000735302"/>
    </source>
</evidence>
<name>A0AAV3ZWL6_9GAST</name>
<gene>
    <name evidence="2" type="ORF">PoB_002574800</name>
</gene>
<dbReference type="EMBL" id="BLXT01002960">
    <property type="protein sequence ID" value="GFN99242.1"/>
    <property type="molecule type" value="Genomic_DNA"/>
</dbReference>
<organism evidence="2 3">
    <name type="scientific">Plakobranchus ocellatus</name>
    <dbReference type="NCBI Taxonomy" id="259542"/>
    <lineage>
        <taxon>Eukaryota</taxon>
        <taxon>Metazoa</taxon>
        <taxon>Spiralia</taxon>
        <taxon>Lophotrochozoa</taxon>
        <taxon>Mollusca</taxon>
        <taxon>Gastropoda</taxon>
        <taxon>Heterobranchia</taxon>
        <taxon>Euthyneura</taxon>
        <taxon>Panpulmonata</taxon>
        <taxon>Sacoglossa</taxon>
        <taxon>Placobranchoidea</taxon>
        <taxon>Plakobranchidae</taxon>
        <taxon>Plakobranchus</taxon>
    </lineage>
</organism>
<dbReference type="InterPro" id="IPR039353">
    <property type="entry name" value="TF_Adf1"/>
</dbReference>
<feature type="domain" description="MADF" evidence="1">
    <location>
        <begin position="41"/>
        <end position="88"/>
    </location>
</feature>
<dbReference type="PANTHER" id="PTHR12243">
    <property type="entry name" value="MADF DOMAIN TRANSCRIPTION FACTOR"/>
    <property type="match status" value="1"/>
</dbReference>
<dbReference type="AlphaFoldDB" id="A0AAV3ZWL6"/>
<dbReference type="Pfam" id="PF10545">
    <property type="entry name" value="MADF_DNA_bdg"/>
    <property type="match status" value="1"/>
</dbReference>
<reference evidence="2 3" key="1">
    <citation type="journal article" date="2021" name="Elife">
        <title>Chloroplast acquisition without the gene transfer in kleptoplastic sea slugs, Plakobranchus ocellatus.</title>
        <authorList>
            <person name="Maeda T."/>
            <person name="Takahashi S."/>
            <person name="Yoshida T."/>
            <person name="Shimamura S."/>
            <person name="Takaki Y."/>
            <person name="Nagai Y."/>
            <person name="Toyoda A."/>
            <person name="Suzuki Y."/>
            <person name="Arimoto A."/>
            <person name="Ishii H."/>
            <person name="Satoh N."/>
            <person name="Nishiyama T."/>
            <person name="Hasebe M."/>
            <person name="Maruyama T."/>
            <person name="Minagawa J."/>
            <person name="Obokata J."/>
            <person name="Shigenobu S."/>
        </authorList>
    </citation>
    <scope>NUCLEOTIDE SEQUENCE [LARGE SCALE GENOMIC DNA]</scope>
</reference>
<dbReference type="GO" id="GO:0006357">
    <property type="term" value="P:regulation of transcription by RNA polymerase II"/>
    <property type="evidence" value="ECO:0007669"/>
    <property type="project" value="TreeGrafter"/>
</dbReference>
<dbReference type="InterPro" id="IPR006578">
    <property type="entry name" value="MADF-dom"/>
</dbReference>
<comment type="caution">
    <text evidence="2">The sequence shown here is derived from an EMBL/GenBank/DDBJ whole genome shotgun (WGS) entry which is preliminary data.</text>
</comment>
<protein>
    <submittedName>
        <fullName evidence="2">Calmodulin</fullName>
    </submittedName>
</protein>
<dbReference type="GO" id="GO:0005634">
    <property type="term" value="C:nucleus"/>
    <property type="evidence" value="ECO:0007669"/>
    <property type="project" value="TreeGrafter"/>
</dbReference>